<evidence type="ECO:0000256" key="5">
    <source>
        <dbReference type="PROSITE-ProRule" id="PRU01240"/>
    </source>
</evidence>
<evidence type="ECO:0000256" key="1">
    <source>
        <dbReference type="ARBA" id="ARBA00011073"/>
    </source>
</evidence>
<evidence type="ECO:0000256" key="4">
    <source>
        <dbReference type="ARBA" id="ARBA00022825"/>
    </source>
</evidence>
<dbReference type="EMBL" id="JBHSGB010000003">
    <property type="protein sequence ID" value="MFC4654046.1"/>
    <property type="molecule type" value="Genomic_DNA"/>
</dbReference>
<gene>
    <name evidence="8" type="ORF">ACFO3I_03285</name>
</gene>
<dbReference type="SUPFAM" id="SSF52743">
    <property type="entry name" value="Subtilisin-like"/>
    <property type="match status" value="1"/>
</dbReference>
<keyword evidence="2 5" id="KW-0645">Protease</keyword>
<keyword evidence="3 5" id="KW-0378">Hydrolase</keyword>
<evidence type="ECO:0000313" key="9">
    <source>
        <dbReference type="Proteomes" id="UP001595962"/>
    </source>
</evidence>
<dbReference type="Pfam" id="PF00082">
    <property type="entry name" value="Peptidase_S8"/>
    <property type="match status" value="1"/>
</dbReference>
<dbReference type="InterPro" id="IPR023828">
    <property type="entry name" value="Peptidase_S8_Ser-AS"/>
</dbReference>
<dbReference type="PROSITE" id="PS00138">
    <property type="entry name" value="SUBTILASE_SER"/>
    <property type="match status" value="1"/>
</dbReference>
<feature type="active site" description="Charge relay system" evidence="5">
    <location>
        <position position="403"/>
    </location>
</feature>
<feature type="active site" description="Charge relay system" evidence="5">
    <location>
        <position position="232"/>
    </location>
</feature>
<dbReference type="InterPro" id="IPR050131">
    <property type="entry name" value="Peptidase_S8_subtilisin-like"/>
</dbReference>
<reference evidence="9" key="1">
    <citation type="journal article" date="2019" name="Int. J. Syst. Evol. Microbiol.">
        <title>The Global Catalogue of Microorganisms (GCM) 10K type strain sequencing project: providing services to taxonomists for standard genome sequencing and annotation.</title>
        <authorList>
            <consortium name="The Broad Institute Genomics Platform"/>
            <consortium name="The Broad Institute Genome Sequencing Center for Infectious Disease"/>
            <person name="Wu L."/>
            <person name="Ma J."/>
        </authorList>
    </citation>
    <scope>NUCLEOTIDE SEQUENCE [LARGE SCALE GENOMIC DNA]</scope>
    <source>
        <strain evidence="9">DT28</strain>
    </source>
</reference>
<name>A0ABV9JIA3_9GAMM</name>
<protein>
    <submittedName>
        <fullName evidence="8">S8 family serine peptidase</fullName>
    </submittedName>
</protein>
<evidence type="ECO:0000256" key="6">
    <source>
        <dbReference type="SAM" id="SignalP"/>
    </source>
</evidence>
<comment type="similarity">
    <text evidence="1 5">Belongs to the peptidase S8 family.</text>
</comment>
<keyword evidence="4 5" id="KW-0720">Serine protease</keyword>
<evidence type="ECO:0000256" key="2">
    <source>
        <dbReference type="ARBA" id="ARBA00022670"/>
    </source>
</evidence>
<feature type="domain" description="Peptidase S8/S53" evidence="7">
    <location>
        <begin position="213"/>
        <end position="422"/>
    </location>
</feature>
<dbReference type="InterPro" id="IPR036852">
    <property type="entry name" value="Peptidase_S8/S53_dom_sf"/>
</dbReference>
<dbReference type="RefSeq" id="WP_377331720.1">
    <property type="nucleotide sequence ID" value="NZ_JBHSGB010000003.1"/>
</dbReference>
<comment type="caution">
    <text evidence="8">The sequence shown here is derived from an EMBL/GenBank/DDBJ whole genome shotgun (WGS) entry which is preliminary data.</text>
</comment>
<dbReference type="PANTHER" id="PTHR43806:SF11">
    <property type="entry name" value="CEREVISIN-RELATED"/>
    <property type="match status" value="1"/>
</dbReference>
<evidence type="ECO:0000259" key="7">
    <source>
        <dbReference type="Pfam" id="PF00082"/>
    </source>
</evidence>
<dbReference type="Gene3D" id="3.40.50.200">
    <property type="entry name" value="Peptidase S8/S53 domain"/>
    <property type="match status" value="1"/>
</dbReference>
<accession>A0ABV9JIA3</accession>
<proteinExistence type="inferred from homology"/>
<dbReference type="InterPro" id="IPR000209">
    <property type="entry name" value="Peptidase_S8/S53_dom"/>
</dbReference>
<organism evidence="8 9">
    <name type="scientific">Rheinheimera marina</name>
    <dbReference type="NCBI Taxonomy" id="1774958"/>
    <lineage>
        <taxon>Bacteria</taxon>
        <taxon>Pseudomonadati</taxon>
        <taxon>Pseudomonadota</taxon>
        <taxon>Gammaproteobacteria</taxon>
        <taxon>Chromatiales</taxon>
        <taxon>Chromatiaceae</taxon>
        <taxon>Rheinheimera</taxon>
    </lineage>
</organism>
<feature type="active site" description="Charge relay system" evidence="5">
    <location>
        <position position="209"/>
    </location>
</feature>
<dbReference type="Proteomes" id="UP001595962">
    <property type="component" value="Unassembled WGS sequence"/>
</dbReference>
<evidence type="ECO:0000313" key="8">
    <source>
        <dbReference type="EMBL" id="MFC4654046.1"/>
    </source>
</evidence>
<sequence>MMKHLTIMAAFWSVVSLPTLAQPQDTVRLVFSSKAAQVTSQSQKAAPDNGCVRAPRGDATWCVGTVQNTLAQSQTVAPAFYVQELPAQGYSAHDIATVLNQDGRFGLVEVDVEVSVTPVFVQEVPVESAAAVVNDPGFPLYQDGRYFANRSQSVTGSAILDMWAAIGLPSVLTPNEPIDLLILDSEFETSADVVYQSGRSFSTTALIKDGPAQVPNDDYSIRPEVDDVCDAHGLQVTAVSSATINNGLVAAGITNNVNRHALRVLTCGTGFLSDVSNGMLWAVGKPFTGSENVTPYQGRPNGIINMSLSGKTETCPEYMQIGIDAVRAAGFTVVVAAANKYGDTKEYSPANCRGVVVVGSVSENGQVSAFSNTGAEVSVMAQGEMMPMPCEDRTDTCWGAGTSFSTPVVSGVLAAVKRETGADTATLNVAARLTANQVEDPRCDTPGVCGAGLFNAMGVYEVAKAAQEGKLNFMTHALNGRTECDRTWLLDHFGRSALICQMYQVTLFNNYAKAGDTFKMYSVADGEDFYSATPTLEGEFTHNTFMLSNVQVTGRKYGAQLCRDGRCSEEILPVHIDNASGANQSTLCN</sequence>
<evidence type="ECO:0000256" key="3">
    <source>
        <dbReference type="ARBA" id="ARBA00022801"/>
    </source>
</evidence>
<keyword evidence="9" id="KW-1185">Reference proteome</keyword>
<dbReference type="PANTHER" id="PTHR43806">
    <property type="entry name" value="PEPTIDASE S8"/>
    <property type="match status" value="1"/>
</dbReference>
<feature type="chain" id="PRO_5047539640" evidence="6">
    <location>
        <begin position="22"/>
        <end position="589"/>
    </location>
</feature>
<dbReference type="PROSITE" id="PS51892">
    <property type="entry name" value="SUBTILASE"/>
    <property type="match status" value="1"/>
</dbReference>
<keyword evidence="6" id="KW-0732">Signal</keyword>
<feature type="signal peptide" evidence="6">
    <location>
        <begin position="1"/>
        <end position="21"/>
    </location>
</feature>